<dbReference type="EMBL" id="JARQZJ010000032">
    <property type="protein sequence ID" value="KAK9875191.1"/>
    <property type="molecule type" value="Genomic_DNA"/>
</dbReference>
<feature type="compositionally biased region" description="Basic and acidic residues" evidence="1">
    <location>
        <begin position="56"/>
        <end position="65"/>
    </location>
</feature>
<feature type="signal peptide" evidence="2">
    <location>
        <begin position="1"/>
        <end position="19"/>
    </location>
</feature>
<gene>
    <name evidence="3" type="ORF">WA026_005983</name>
</gene>
<reference evidence="3 4" key="1">
    <citation type="submission" date="2023-03" db="EMBL/GenBank/DDBJ databases">
        <title>Genome insight into feeding habits of ladybird beetles.</title>
        <authorList>
            <person name="Li H.-S."/>
            <person name="Huang Y.-H."/>
            <person name="Pang H."/>
        </authorList>
    </citation>
    <scope>NUCLEOTIDE SEQUENCE [LARGE SCALE GENOMIC DNA]</scope>
    <source>
        <strain evidence="3">SYSU_2023b</strain>
        <tissue evidence="3">Whole body</tissue>
    </source>
</reference>
<keyword evidence="4" id="KW-1185">Reference proteome</keyword>
<feature type="compositionally biased region" description="Polar residues" evidence="1">
    <location>
        <begin position="263"/>
        <end position="283"/>
    </location>
</feature>
<feature type="compositionally biased region" description="Polar residues" evidence="1">
    <location>
        <begin position="230"/>
        <end position="249"/>
    </location>
</feature>
<evidence type="ECO:0000256" key="1">
    <source>
        <dbReference type="SAM" id="MobiDB-lite"/>
    </source>
</evidence>
<organism evidence="3 4">
    <name type="scientific">Henosepilachna vigintioctopunctata</name>
    <dbReference type="NCBI Taxonomy" id="420089"/>
    <lineage>
        <taxon>Eukaryota</taxon>
        <taxon>Metazoa</taxon>
        <taxon>Ecdysozoa</taxon>
        <taxon>Arthropoda</taxon>
        <taxon>Hexapoda</taxon>
        <taxon>Insecta</taxon>
        <taxon>Pterygota</taxon>
        <taxon>Neoptera</taxon>
        <taxon>Endopterygota</taxon>
        <taxon>Coleoptera</taxon>
        <taxon>Polyphaga</taxon>
        <taxon>Cucujiformia</taxon>
        <taxon>Coccinelloidea</taxon>
        <taxon>Coccinellidae</taxon>
        <taxon>Epilachninae</taxon>
        <taxon>Epilachnini</taxon>
        <taxon>Henosepilachna</taxon>
    </lineage>
</organism>
<feature type="chain" id="PRO_5043743947" evidence="2">
    <location>
        <begin position="20"/>
        <end position="349"/>
    </location>
</feature>
<comment type="caution">
    <text evidence="3">The sequence shown here is derived from an EMBL/GenBank/DDBJ whole genome shotgun (WGS) entry which is preliminary data.</text>
</comment>
<feature type="region of interest" description="Disordered" evidence="1">
    <location>
        <begin position="56"/>
        <end position="114"/>
    </location>
</feature>
<dbReference type="AlphaFoldDB" id="A0AAW1U5N3"/>
<feature type="compositionally biased region" description="Pro residues" evidence="1">
    <location>
        <begin position="166"/>
        <end position="197"/>
    </location>
</feature>
<sequence>MFLFHIALAALAVSNFVECSIVSPSQVGAYKNIYNSLGVTRKDESEHRVETARLHYKDATNEKHSTKSSLRHSSSTDFSNIQSRQHADNTQEKHQRKSTSGSQHKRNKRSYYPYSPYNYQVPQFQSLSAWRPSVYPLQRPYFIPVFGIEGRIPIYIAQQPVYLNPGTPPHNPEKPPYVGPTYLPPVGPTYLPPPVTSSPPSNGTTMETGNRFGGNDDDDRPVWDRERQPSVPSTTQASIQPTRKPQSGPKTFPPLVHKDVSDESSSNQISTESNRRPITTTEAPSRAPPGPSRCVWAIVSCCSTSSKAVSINCFEQFGCSGPFWDVSPCETEYAKAAIESALNFYNTRS</sequence>
<feature type="compositionally biased region" description="Polar residues" evidence="1">
    <location>
        <begin position="198"/>
        <end position="208"/>
    </location>
</feature>
<feature type="compositionally biased region" description="Low complexity" evidence="1">
    <location>
        <begin position="67"/>
        <end position="76"/>
    </location>
</feature>
<protein>
    <submittedName>
        <fullName evidence="3">Uncharacterized protein</fullName>
    </submittedName>
</protein>
<evidence type="ECO:0000256" key="2">
    <source>
        <dbReference type="SAM" id="SignalP"/>
    </source>
</evidence>
<proteinExistence type="predicted"/>
<keyword evidence="2" id="KW-0732">Signal</keyword>
<accession>A0AAW1U5N3</accession>
<evidence type="ECO:0000313" key="3">
    <source>
        <dbReference type="EMBL" id="KAK9875191.1"/>
    </source>
</evidence>
<name>A0AAW1U5N3_9CUCU</name>
<feature type="region of interest" description="Disordered" evidence="1">
    <location>
        <begin position="166"/>
        <end position="290"/>
    </location>
</feature>
<dbReference type="Proteomes" id="UP001431783">
    <property type="component" value="Unassembled WGS sequence"/>
</dbReference>
<evidence type="ECO:0000313" key="4">
    <source>
        <dbReference type="Proteomes" id="UP001431783"/>
    </source>
</evidence>